<gene>
    <name evidence="1" type="ORF">WKI58_18255</name>
</gene>
<evidence type="ECO:0000313" key="2">
    <source>
        <dbReference type="Proteomes" id="UP001375539"/>
    </source>
</evidence>
<dbReference type="Proteomes" id="UP001375539">
    <property type="component" value="Unassembled WGS sequence"/>
</dbReference>
<name>A0ACC6QJC2_9ACTN</name>
<protein>
    <submittedName>
        <fullName evidence="1">Anti-sigma factor</fullName>
    </submittedName>
</protein>
<accession>A0ACC6QJC2</accession>
<dbReference type="EMBL" id="JBBKAI010000002">
    <property type="protein sequence ID" value="MEJ8658436.1"/>
    <property type="molecule type" value="Genomic_DNA"/>
</dbReference>
<organism evidence="1 2">
    <name type="scientific">Streptomyces pratisoli</name>
    <dbReference type="NCBI Taxonomy" id="3139917"/>
    <lineage>
        <taxon>Bacteria</taxon>
        <taxon>Bacillati</taxon>
        <taxon>Actinomycetota</taxon>
        <taxon>Actinomycetes</taxon>
        <taxon>Kitasatosporales</taxon>
        <taxon>Streptomycetaceae</taxon>
        <taxon>Streptomyces</taxon>
    </lineage>
</organism>
<comment type="caution">
    <text evidence="1">The sequence shown here is derived from an EMBL/GenBank/DDBJ whole genome shotgun (WGS) entry which is preliminary data.</text>
</comment>
<sequence>MTSTTGTAQHPDVSEIADLTEGLLSPTRQAAVRRHLDGCELCADVRASLEEIRGLLGTLPGPQRMPADIAGRIDAALAAEALLNATVPDDTPADVSRETASSPKHPETVPADRPAGRPRATTGPGRSHSARRRRRVTVLTAAFGTAAVGLSVLLFQSMGTGGNSAEKTAGDVSAADASSDFSQDTLQAHVQSLLDTRATEKDTSPGGTKPAPRLEKDSSVGTESTPNTPLRSSATAVPACVQAGTGRVEPAMAVEQGTYDGTRAYLIVLPHTRDASQVQAYVVAATCVDTAPAGKGELLLTRTYPRR</sequence>
<reference evidence="1" key="1">
    <citation type="submission" date="2024-03" db="EMBL/GenBank/DDBJ databases">
        <title>Novel Streptomyces species of biotechnological and ecological value are a feature of Machair soil.</title>
        <authorList>
            <person name="Prole J.R."/>
            <person name="Goodfellow M."/>
            <person name="Allenby N."/>
            <person name="Ward A.C."/>
        </authorList>
    </citation>
    <scope>NUCLEOTIDE SEQUENCE</scope>
    <source>
        <strain evidence="1">MS1.AVA.4</strain>
    </source>
</reference>
<keyword evidence="2" id="KW-1185">Reference proteome</keyword>
<proteinExistence type="predicted"/>
<evidence type="ECO:0000313" key="1">
    <source>
        <dbReference type="EMBL" id="MEJ8658436.1"/>
    </source>
</evidence>